<keyword evidence="1" id="KW-0812">Transmembrane</keyword>
<proteinExistence type="predicted"/>
<dbReference type="Proteomes" id="UP001208186">
    <property type="component" value="Unassembled WGS sequence"/>
</dbReference>
<evidence type="ECO:0000313" key="2">
    <source>
        <dbReference type="EMBL" id="MCU4717117.1"/>
    </source>
</evidence>
<feature type="transmembrane region" description="Helical" evidence="1">
    <location>
        <begin position="6"/>
        <end position="25"/>
    </location>
</feature>
<accession>A0AAE3LGT8</accession>
<dbReference type="RefSeq" id="WP_315907888.1">
    <property type="nucleotide sequence ID" value="NZ_JAOPKC010000002.1"/>
</dbReference>
<gene>
    <name evidence="3" type="ORF">OB914_03515</name>
    <name evidence="2" type="ORF">OB916_03440</name>
</gene>
<dbReference type="EMBL" id="JAOPKD010000002">
    <property type="protein sequence ID" value="MCU4726044.1"/>
    <property type="molecule type" value="Genomic_DNA"/>
</dbReference>
<comment type="caution">
    <text evidence="3">The sequence shown here is derived from an EMBL/GenBank/DDBJ whole genome shotgun (WGS) entry which is preliminary data.</text>
</comment>
<keyword evidence="1" id="KW-0472">Membrane</keyword>
<dbReference type="AlphaFoldDB" id="A0AAE3LGT8"/>
<keyword evidence="1" id="KW-1133">Transmembrane helix</keyword>
<dbReference type="EMBL" id="JAOPKC010000002">
    <property type="protein sequence ID" value="MCU4717117.1"/>
    <property type="molecule type" value="Genomic_DNA"/>
</dbReference>
<evidence type="ECO:0000313" key="4">
    <source>
        <dbReference type="Proteomes" id="UP001208186"/>
    </source>
</evidence>
<evidence type="ECO:0000313" key="3">
    <source>
        <dbReference type="EMBL" id="MCU4726044.1"/>
    </source>
</evidence>
<keyword evidence="4" id="KW-1185">Reference proteome</keyword>
<protein>
    <submittedName>
        <fullName evidence="3">Uncharacterized protein</fullName>
    </submittedName>
</protein>
<name>A0AAE3LGT8_9EURY</name>
<evidence type="ECO:0000256" key="1">
    <source>
        <dbReference type="SAM" id="Phobius"/>
    </source>
</evidence>
<evidence type="ECO:0000313" key="5">
    <source>
        <dbReference type="Proteomes" id="UP001209746"/>
    </source>
</evidence>
<sequence>MEAVLRLAFTLGLSVLPTLMFLGLWRGLMALRDDELVERLEAEHYPESTVAPQPTFLGRDISGMLPGQWFSPGARLSELRSDDSRED</sequence>
<dbReference type="Proteomes" id="UP001209746">
    <property type="component" value="Unassembled WGS sequence"/>
</dbReference>
<organism evidence="3 5">
    <name type="scientific">Halapricum hydrolyticum</name>
    <dbReference type="NCBI Taxonomy" id="2979991"/>
    <lineage>
        <taxon>Archaea</taxon>
        <taxon>Methanobacteriati</taxon>
        <taxon>Methanobacteriota</taxon>
        <taxon>Stenosarchaea group</taxon>
        <taxon>Halobacteria</taxon>
        <taxon>Halobacteriales</taxon>
        <taxon>Haloarculaceae</taxon>
        <taxon>Halapricum</taxon>
    </lineage>
</organism>
<reference evidence="3" key="1">
    <citation type="submission" date="2023-02" db="EMBL/GenBank/DDBJ databases">
        <title>Enrichment on poylsaccharides allowed isolation of novel metabolic and taxonomic groups of Haloarchaea.</title>
        <authorList>
            <person name="Sorokin D.Y."/>
            <person name="Elcheninov A.G."/>
            <person name="Khizhniak T.V."/>
            <person name="Kolganova T.V."/>
            <person name="Kublanov I.V."/>
        </authorList>
    </citation>
    <scope>NUCLEOTIDE SEQUENCE</scope>
    <source>
        <strain evidence="2 4">HArc-curdl5-1</strain>
        <strain evidence="3">HArc-curdl7</strain>
    </source>
</reference>